<keyword evidence="4 6" id="KW-0788">Thiol protease</keyword>
<evidence type="ECO:0000256" key="8">
    <source>
        <dbReference type="SAM" id="MobiDB-lite"/>
    </source>
</evidence>
<dbReference type="SMART" id="SM00230">
    <property type="entry name" value="CysPc"/>
    <property type="match status" value="1"/>
</dbReference>
<keyword evidence="3 6" id="KW-0378">Hydrolase</keyword>
<dbReference type="PROSITE" id="PS00139">
    <property type="entry name" value="THIOL_PROTEASE_CYS"/>
    <property type="match status" value="1"/>
</dbReference>
<name>A0A9P4UTM3_9PEZI</name>
<reference evidence="10" key="1">
    <citation type="journal article" date="2020" name="Stud. Mycol.">
        <title>101 Dothideomycetes genomes: a test case for predicting lifestyles and emergence of pathogens.</title>
        <authorList>
            <person name="Haridas S."/>
            <person name="Albert R."/>
            <person name="Binder M."/>
            <person name="Bloem J."/>
            <person name="Labutti K."/>
            <person name="Salamov A."/>
            <person name="Andreopoulos B."/>
            <person name="Baker S."/>
            <person name="Barry K."/>
            <person name="Bills G."/>
            <person name="Bluhm B."/>
            <person name="Cannon C."/>
            <person name="Castanera R."/>
            <person name="Culley D."/>
            <person name="Daum C."/>
            <person name="Ezra D."/>
            <person name="Gonzalez J."/>
            <person name="Henrissat B."/>
            <person name="Kuo A."/>
            <person name="Liang C."/>
            <person name="Lipzen A."/>
            <person name="Lutzoni F."/>
            <person name="Magnuson J."/>
            <person name="Mondo S."/>
            <person name="Nolan M."/>
            <person name="Ohm R."/>
            <person name="Pangilinan J."/>
            <person name="Park H.-J."/>
            <person name="Ramirez L."/>
            <person name="Alfaro M."/>
            <person name="Sun H."/>
            <person name="Tritt A."/>
            <person name="Yoshinaga Y."/>
            <person name="Zwiers L.-H."/>
            <person name="Turgeon B."/>
            <person name="Goodwin S."/>
            <person name="Spatafora J."/>
            <person name="Crous P."/>
            <person name="Grigoriev I."/>
        </authorList>
    </citation>
    <scope>NUCLEOTIDE SEQUENCE</scope>
    <source>
        <strain evidence="10">CBS 116435</strain>
    </source>
</reference>
<dbReference type="PANTHER" id="PTHR10183:SF379">
    <property type="entry name" value="CALPAIN-5"/>
    <property type="match status" value="1"/>
</dbReference>
<dbReference type="PANTHER" id="PTHR10183">
    <property type="entry name" value="CALPAIN"/>
    <property type="match status" value="1"/>
</dbReference>
<evidence type="ECO:0000259" key="9">
    <source>
        <dbReference type="PROSITE" id="PS50203"/>
    </source>
</evidence>
<comment type="caution">
    <text evidence="10">The sequence shown here is derived from an EMBL/GenBank/DDBJ whole genome shotgun (WGS) entry which is preliminary data.</text>
</comment>
<feature type="active site" evidence="5 6">
    <location>
        <position position="184"/>
    </location>
</feature>
<feature type="active site" evidence="5 6">
    <location>
        <position position="387"/>
    </location>
</feature>
<feature type="coiled-coil region" evidence="7">
    <location>
        <begin position="85"/>
        <end position="119"/>
    </location>
</feature>
<protein>
    <submittedName>
        <fullName evidence="10">Cysteine proteinase</fullName>
    </submittedName>
</protein>
<feature type="compositionally biased region" description="Basic residues" evidence="8">
    <location>
        <begin position="840"/>
        <end position="855"/>
    </location>
</feature>
<feature type="compositionally biased region" description="Low complexity" evidence="8">
    <location>
        <begin position="856"/>
        <end position="869"/>
    </location>
</feature>
<feature type="region of interest" description="Disordered" evidence="8">
    <location>
        <begin position="1"/>
        <end position="25"/>
    </location>
</feature>
<dbReference type="GO" id="GO:0006508">
    <property type="term" value="P:proteolysis"/>
    <property type="evidence" value="ECO:0007669"/>
    <property type="project" value="UniProtKB-KW"/>
</dbReference>
<evidence type="ECO:0000256" key="1">
    <source>
        <dbReference type="ARBA" id="ARBA00007623"/>
    </source>
</evidence>
<dbReference type="EMBL" id="MU003772">
    <property type="protein sequence ID" value="KAF2724260.1"/>
    <property type="molecule type" value="Genomic_DNA"/>
</dbReference>
<feature type="compositionally biased region" description="Basic and acidic residues" evidence="8">
    <location>
        <begin position="805"/>
        <end position="820"/>
    </location>
</feature>
<dbReference type="PRINTS" id="PR00704">
    <property type="entry name" value="CALPAIN"/>
</dbReference>
<evidence type="ECO:0000256" key="2">
    <source>
        <dbReference type="ARBA" id="ARBA00022670"/>
    </source>
</evidence>
<dbReference type="InterPro" id="IPR038765">
    <property type="entry name" value="Papain-like_cys_pep_sf"/>
</dbReference>
<dbReference type="SUPFAM" id="SSF54001">
    <property type="entry name" value="Cysteine proteinases"/>
    <property type="match status" value="1"/>
</dbReference>
<dbReference type="OrthoDB" id="424753at2759"/>
<evidence type="ECO:0000256" key="4">
    <source>
        <dbReference type="ARBA" id="ARBA00022807"/>
    </source>
</evidence>
<keyword evidence="7" id="KW-0175">Coiled coil</keyword>
<feature type="compositionally biased region" description="Acidic residues" evidence="8">
    <location>
        <begin position="881"/>
        <end position="894"/>
    </location>
</feature>
<dbReference type="AlphaFoldDB" id="A0A9P4UTM3"/>
<dbReference type="PROSITE" id="PS50203">
    <property type="entry name" value="CALPAIN_CAT"/>
    <property type="match status" value="1"/>
</dbReference>
<dbReference type="InterPro" id="IPR000169">
    <property type="entry name" value="Pept_cys_AS"/>
</dbReference>
<dbReference type="InterPro" id="IPR022684">
    <property type="entry name" value="Calpain_cysteine_protease"/>
</dbReference>
<keyword evidence="11" id="KW-1185">Reference proteome</keyword>
<proteinExistence type="inferred from homology"/>
<dbReference type="InterPro" id="IPR001300">
    <property type="entry name" value="Peptidase_C2_calpain_cat"/>
</dbReference>
<accession>A0A9P4UTM3</accession>
<feature type="compositionally biased region" description="Pro residues" evidence="8">
    <location>
        <begin position="1"/>
        <end position="12"/>
    </location>
</feature>
<feature type="active site" evidence="5 6">
    <location>
        <position position="367"/>
    </location>
</feature>
<feature type="region of interest" description="Disordered" evidence="8">
    <location>
        <begin position="621"/>
        <end position="910"/>
    </location>
</feature>
<dbReference type="Proteomes" id="UP000799441">
    <property type="component" value="Unassembled WGS sequence"/>
</dbReference>
<organism evidence="10 11">
    <name type="scientific">Polychaeton citri CBS 116435</name>
    <dbReference type="NCBI Taxonomy" id="1314669"/>
    <lineage>
        <taxon>Eukaryota</taxon>
        <taxon>Fungi</taxon>
        <taxon>Dikarya</taxon>
        <taxon>Ascomycota</taxon>
        <taxon>Pezizomycotina</taxon>
        <taxon>Dothideomycetes</taxon>
        <taxon>Dothideomycetidae</taxon>
        <taxon>Capnodiales</taxon>
        <taxon>Capnodiaceae</taxon>
        <taxon>Polychaeton</taxon>
    </lineage>
</organism>
<evidence type="ECO:0000256" key="7">
    <source>
        <dbReference type="SAM" id="Coils"/>
    </source>
</evidence>
<feature type="domain" description="Calpain catalytic" evidence="9">
    <location>
        <begin position="155"/>
        <end position="443"/>
    </location>
</feature>
<feature type="compositionally biased region" description="Basic and acidic residues" evidence="8">
    <location>
        <begin position="635"/>
        <end position="691"/>
    </location>
</feature>
<dbReference type="GO" id="GO:0004198">
    <property type="term" value="F:calcium-dependent cysteine-type endopeptidase activity"/>
    <property type="evidence" value="ECO:0007669"/>
    <property type="project" value="InterPro"/>
</dbReference>
<evidence type="ECO:0000256" key="5">
    <source>
        <dbReference type="PIRSR" id="PIRSR622684-1"/>
    </source>
</evidence>
<comment type="similarity">
    <text evidence="1">Belongs to the peptidase C2 family.</text>
</comment>
<evidence type="ECO:0000256" key="6">
    <source>
        <dbReference type="PROSITE-ProRule" id="PRU00239"/>
    </source>
</evidence>
<evidence type="ECO:0000256" key="3">
    <source>
        <dbReference type="ARBA" id="ARBA00022801"/>
    </source>
</evidence>
<dbReference type="Pfam" id="PF00648">
    <property type="entry name" value="Peptidase_C2"/>
    <property type="match status" value="2"/>
</dbReference>
<evidence type="ECO:0000313" key="10">
    <source>
        <dbReference type="EMBL" id="KAF2724260.1"/>
    </source>
</evidence>
<keyword evidence="2 6" id="KW-0645">Protease</keyword>
<dbReference type="Gene3D" id="3.90.70.10">
    <property type="entry name" value="Cysteine proteinases"/>
    <property type="match status" value="1"/>
</dbReference>
<sequence>MADPDPPQPTPFPIRIVQDPALPPPPEDVVVIESDTPARRKTDAFYPAWESFLSVEPKRAKRTSRSAKKLQEEKAAISQGSSDGLKIEENAAKSYEQAAAECRRKVDAIVEECERLNQKYRDALFDLEAGPYCLQSLLGRFPKAVDKIDAPPWIKRVEDIFDNPQFFIDGATATDVHQGSSGDCWFLASLMAVSAKEGLVEDLCVARNEKVGVYGFVFYRDGEWVYEVIDDKLFLRVGDDDDLNVVRDWGRESKEGMSINHDGERLKETLQTGGEALYFSHCKSNETWLPLIEKAYAKAHGDYFAIEGGFASEGIEDLTGGVGVVINPEDIMDKDRFWRDQLMQVNRKYLFGGGSKHTSTKGFVGGHAYAVLQAWEEGDLKLLKLRNPWGEVEWEGDWSDGSKLWTADMMTKLNHSFGDDGIFWISYKDFLKHFPSINRVRLFDKEWSVSQQWTAVTVPWTVDYLDTKFEVTIDEKGPVVFVLSQPDDRYFYGMRGRYLFSMHFRLYKEGEDERYIVRSMHNSGNETVFTRSVSAEVEDLEPGKYFVIFKVTAVRTQQMTAEEVIAKYAIDKKEKLLNVGRRFDYAQSKGNLKGIEQSTRKDIQDDARAQIKSRFKRARILTQRDKERARKKKQRVDEAMREKRKAFIERQNAKRDAARKQQEERRRQRHLERQAGREGHEEGSESSKKSGEAVAGSEAPSNEESKPEGVHTPTTEEESTKAQITSNDKDNDAVVDEPASAVVEGEATVTGDSKEEGPTESTSASNTDKLEAAVTSDSKAEGPTEATQASNADKLEAASESQANEPREEKSSDAEEEISKDMTALSIKDNRQSSAASNRSSRRRSRSCTRHRNRSRSSAASTRSSRSASPEGYHSPPEQLSELDDDDFDWDSDMDGPVYSDTSSICSSTTKKRRTARRLGLFDDDRWDANVVLGLRVYCRNGTGKIRVIKDEDEEEMDEEMPDV</sequence>
<evidence type="ECO:0000313" key="11">
    <source>
        <dbReference type="Proteomes" id="UP000799441"/>
    </source>
</evidence>
<dbReference type="CDD" id="cd00044">
    <property type="entry name" value="CysPc"/>
    <property type="match status" value="1"/>
</dbReference>
<gene>
    <name evidence="10" type="ORF">K431DRAFT_282102</name>
</gene>